<name>A0A6S7HQS7_PARCT</name>
<dbReference type="Pfam" id="PF02666">
    <property type="entry name" value="PS_Dcarbxylase"/>
    <property type="match status" value="1"/>
</dbReference>
<reference evidence="1" key="1">
    <citation type="submission" date="2020-04" db="EMBL/GenBank/DDBJ databases">
        <authorList>
            <person name="Alioto T."/>
            <person name="Alioto T."/>
            <person name="Gomez Garrido J."/>
        </authorList>
    </citation>
    <scope>NUCLEOTIDE SEQUENCE</scope>
    <source>
        <strain evidence="1">A484AB</strain>
    </source>
</reference>
<dbReference type="EMBL" id="CACRXK020005530">
    <property type="protein sequence ID" value="CAB4006527.1"/>
    <property type="molecule type" value="Genomic_DNA"/>
</dbReference>
<dbReference type="GO" id="GO:0004609">
    <property type="term" value="F:phosphatidylserine decarboxylase activity"/>
    <property type="evidence" value="ECO:0007669"/>
    <property type="project" value="InterPro"/>
</dbReference>
<accession>A0A6S7HQS7</accession>
<evidence type="ECO:0000313" key="1">
    <source>
        <dbReference type="EMBL" id="CAB4006527.1"/>
    </source>
</evidence>
<dbReference type="InterPro" id="IPR022237">
    <property type="entry name" value="PsiD-like"/>
</dbReference>
<dbReference type="GO" id="GO:0006646">
    <property type="term" value="P:phosphatidylethanolamine biosynthetic process"/>
    <property type="evidence" value="ECO:0007669"/>
    <property type="project" value="TreeGrafter"/>
</dbReference>
<sequence>MSKTYTLGRWVTADLKTISKYVKGMRIAREVTHPSLLALQDLIETDPEVNMLFTTMFTQEFDPPQENPISDYMDMLKKMQTIITSAPEYGSTLGSAPLNHILIYVMATPSGTMAFINDKVNKCFRNILNSWAQLLNSPDSREVLNKQDGWLSPDSLAEMPGFLETYKVDLADPYYGFQSWNDFFARKLKNDKVRPIAEPGDPYVICSPCDACPYFIERNPKLRDQFWIKSQPYSLQHLLNDDPLTEKYVGGTVFQAFLDTANYHRWHAPVAGTITKAYIKEGAYYAEALSVGYDPTANTYSQRYLSHVDTRAIIHIDTGKPEIGTVIFVAVGMAEISSCPLEVYYGQEVKKGDPLGTFQFGGSTYCLLFEKGVEVLFVAERTPVTEWPNYLQLVNSALGRVDVCRHRR</sequence>
<dbReference type="InterPro" id="IPR003817">
    <property type="entry name" value="PS_Dcarbxylase"/>
</dbReference>
<dbReference type="OrthoDB" id="5973539at2759"/>
<gene>
    <name evidence="1" type="ORF">PACLA_8A043592</name>
</gene>
<dbReference type="AlphaFoldDB" id="A0A6S7HQS7"/>
<evidence type="ECO:0000313" key="2">
    <source>
        <dbReference type="Proteomes" id="UP001152795"/>
    </source>
</evidence>
<dbReference type="PANTHER" id="PTHR10067:SF9">
    <property type="entry name" value="PHOSPHATIDYLSERINE DECARBOXYLASE FAMILY PROTEIN (AFU_ORTHOLOGUE AFUA_7G01730)"/>
    <property type="match status" value="1"/>
</dbReference>
<dbReference type="PANTHER" id="PTHR10067">
    <property type="entry name" value="PHOSPHATIDYLSERINE DECARBOXYLASE"/>
    <property type="match status" value="1"/>
</dbReference>
<protein>
    <submittedName>
        <fullName evidence="1">Phosphatidylserine decarboxylase family</fullName>
    </submittedName>
</protein>
<comment type="caution">
    <text evidence="1">The sequence shown here is derived from an EMBL/GenBank/DDBJ whole genome shotgun (WGS) entry which is preliminary data.</text>
</comment>
<dbReference type="Pfam" id="PF12588">
    <property type="entry name" value="PSDC"/>
    <property type="match status" value="1"/>
</dbReference>
<proteinExistence type="predicted"/>
<dbReference type="Proteomes" id="UP001152795">
    <property type="component" value="Unassembled WGS sequence"/>
</dbReference>
<dbReference type="GO" id="GO:0005739">
    <property type="term" value="C:mitochondrion"/>
    <property type="evidence" value="ECO:0007669"/>
    <property type="project" value="TreeGrafter"/>
</dbReference>
<organism evidence="1 2">
    <name type="scientific">Paramuricea clavata</name>
    <name type="common">Red gorgonian</name>
    <name type="synonym">Violescent sea-whip</name>
    <dbReference type="NCBI Taxonomy" id="317549"/>
    <lineage>
        <taxon>Eukaryota</taxon>
        <taxon>Metazoa</taxon>
        <taxon>Cnidaria</taxon>
        <taxon>Anthozoa</taxon>
        <taxon>Octocorallia</taxon>
        <taxon>Malacalcyonacea</taxon>
        <taxon>Plexauridae</taxon>
        <taxon>Paramuricea</taxon>
    </lineage>
</organism>
<keyword evidence="2" id="KW-1185">Reference proteome</keyword>